<dbReference type="CTD" id="178721"/>
<dbReference type="EMBL" id="BX284605">
    <property type="protein sequence ID" value="CCD62312.1"/>
    <property type="molecule type" value="Genomic_DNA"/>
</dbReference>
<feature type="region of interest" description="Disordered" evidence="1">
    <location>
        <begin position="148"/>
        <end position="296"/>
    </location>
</feature>
<evidence type="ECO:0000313" key="8">
    <source>
        <dbReference type="WormBase" id="Y19D10A.9"/>
    </source>
</evidence>
<keyword evidence="2" id="KW-0732">Signal</keyword>
<dbReference type="Bgee" id="WBGene00018910">
    <property type="expression patterns" value="Expressed in adult organism and 1 other cell type or tissue"/>
</dbReference>
<dbReference type="WormBase" id="Y19D10A.9">
    <property type="protein sequence ID" value="CE17006"/>
    <property type="gene ID" value="WBGene00021224"/>
    <property type="gene designation" value="clec-209"/>
</dbReference>
<dbReference type="eggNOG" id="KOG4297">
    <property type="taxonomic scope" value="Eukaryota"/>
</dbReference>
<dbReference type="RefSeq" id="NP_503676.1">
    <property type="nucleotide sequence ID" value="NM_071275.1"/>
</dbReference>
<dbReference type="InterPro" id="IPR001304">
    <property type="entry name" value="C-type_lectin-like"/>
</dbReference>
<dbReference type="IntAct" id="G5EBG4">
    <property type="interactions" value="1"/>
</dbReference>
<dbReference type="KEGG" id="cel:CELE_Y19D10A.9"/>
<dbReference type="GeneID" id="178716"/>
<dbReference type="PROSITE" id="PS50041">
    <property type="entry name" value="C_TYPE_LECTIN_2"/>
    <property type="match status" value="1"/>
</dbReference>
<reference evidence="4" key="2">
    <citation type="submission" date="2003-03" db="EMBL/GenBank/DDBJ databases">
        <authorList>
            <person name="Sulson J.E."/>
            <person name="Waterston R."/>
        </authorList>
    </citation>
    <scope>NUCLEOTIDE SEQUENCE</scope>
    <source>
        <strain evidence="4">Bristol N2</strain>
    </source>
</reference>
<feature type="chain" id="PRO_5015091908" evidence="2">
    <location>
        <begin position="17"/>
        <end position="296"/>
    </location>
</feature>
<name>G5EBG4_CAEEL</name>
<dbReference type="AlphaFoldDB" id="G5EBG4"/>
<dbReference type="SMR" id="G5EBG4"/>
<evidence type="ECO:0000256" key="2">
    <source>
        <dbReference type="SAM" id="SignalP"/>
    </source>
</evidence>
<feature type="domain" description="C-type lectin" evidence="3">
    <location>
        <begin position="26"/>
        <end position="139"/>
    </location>
</feature>
<evidence type="ECO:0007829" key="9">
    <source>
        <dbReference type="PeptideAtlas" id="G5EBG4"/>
    </source>
</evidence>
<gene>
    <name evidence="5 8" type="primary">clec-209</name>
    <name evidence="4" type="ORF">CELE_F56A4.2</name>
    <name evidence="5" type="ORF">CELE_Y19D10A.9</name>
    <name evidence="4 7" type="ORF">F56A4.2</name>
    <name evidence="8" type="ORF">Y19D10A.9</name>
</gene>
<dbReference type="WormBase" id="F56A4.2">
    <property type="protein sequence ID" value="CE17006"/>
    <property type="gene ID" value="WBGene00018910"/>
</dbReference>
<dbReference type="EMBL" id="BX284605">
    <property type="protein sequence ID" value="CCD64366.1"/>
    <property type="molecule type" value="Genomic_DNA"/>
</dbReference>
<sequence length="296" mass="31230">MFRLVVALSILQLVAGQCAHYEDKLIGDLCYSFYTETRNFDGAERACSGNNQNLAVLHNTLQTNFLASIVRSQTGATKFWIGLSRATPSSRFQWDDGTTMYWSNFNMNHAKDNNYVAEHTTDGKWQTIGKHHELPFVCSYDPKNFTPIPSGSGSTPDFTNGPASGATDEPISDATGAYSTDLPFSDSPTGASDLPFFGSSGATDFPVSGGPSDSPIYPASGATDEPISDATGVASSDGPLAYSTDLPFSDSPTGASDMPFFGTSDYPVSGGPFGTPDFPVSDGPSGSSDYPVSAGF</sequence>
<dbReference type="STRING" id="6239.F56A4.2.1"/>
<feature type="compositionally biased region" description="Polar residues" evidence="1">
    <location>
        <begin position="148"/>
        <end position="162"/>
    </location>
</feature>
<dbReference type="CDD" id="cd00037">
    <property type="entry name" value="CLECT"/>
    <property type="match status" value="1"/>
</dbReference>
<dbReference type="PANTHER" id="PTHR23062">
    <property type="entry name" value="HYPOTHETICAL PROTEIN C.ELEGANS"/>
    <property type="match status" value="1"/>
</dbReference>
<evidence type="ECO:0000256" key="1">
    <source>
        <dbReference type="SAM" id="MobiDB-lite"/>
    </source>
</evidence>
<dbReference type="PaxDb" id="6239-F56A4.2"/>
<dbReference type="RefSeq" id="NP_503650.1">
    <property type="nucleotide sequence ID" value="NM_071249.1"/>
</dbReference>
<evidence type="ECO:0000313" key="5">
    <source>
        <dbReference type="EMBL" id="CCD64366.1"/>
    </source>
</evidence>
<accession>G5EBG4</accession>
<dbReference type="KEGG" id="cel:CELE_F56A4.2"/>
<dbReference type="InterPro" id="IPR016187">
    <property type="entry name" value="CTDL_fold"/>
</dbReference>
<dbReference type="SMART" id="SM00034">
    <property type="entry name" value="CLECT"/>
    <property type="match status" value="1"/>
</dbReference>
<dbReference type="OrthoDB" id="5786233at2759"/>
<feature type="signal peptide" evidence="2">
    <location>
        <begin position="1"/>
        <end position="16"/>
    </location>
</feature>
<dbReference type="CTD" id="178716"/>
<dbReference type="FunCoup" id="G5EBG4">
    <property type="interactions" value="17"/>
</dbReference>
<dbReference type="HOGENOM" id="CLU_057197_0_0_1"/>
<evidence type="ECO:0000313" key="6">
    <source>
        <dbReference type="Proteomes" id="UP000001940"/>
    </source>
</evidence>
<keyword evidence="6" id="KW-1185">Reference proteome</keyword>
<dbReference type="GeneID" id="178721"/>
<dbReference type="Gene3D" id="3.10.100.10">
    <property type="entry name" value="Mannose-Binding Protein A, subunit A"/>
    <property type="match status" value="1"/>
</dbReference>
<protein>
    <submittedName>
        <fullName evidence="4">C-type lectin domain-containing protein</fullName>
    </submittedName>
</protein>
<dbReference type="SUPFAM" id="SSF56436">
    <property type="entry name" value="C-type lectin-like"/>
    <property type="match status" value="1"/>
</dbReference>
<organism evidence="4 6">
    <name type="scientific">Caenorhabditis elegans</name>
    <dbReference type="NCBI Taxonomy" id="6239"/>
    <lineage>
        <taxon>Eukaryota</taxon>
        <taxon>Metazoa</taxon>
        <taxon>Ecdysozoa</taxon>
        <taxon>Nematoda</taxon>
        <taxon>Chromadorea</taxon>
        <taxon>Rhabditida</taxon>
        <taxon>Rhabditina</taxon>
        <taxon>Rhabditomorpha</taxon>
        <taxon>Rhabditoidea</taxon>
        <taxon>Rhabditidae</taxon>
        <taxon>Peloderinae</taxon>
        <taxon>Caenorhabditis</taxon>
    </lineage>
</organism>
<dbReference type="PeptideAtlas" id="G5EBG4"/>
<dbReference type="InterPro" id="IPR016186">
    <property type="entry name" value="C-type_lectin-like/link_sf"/>
</dbReference>
<evidence type="ECO:0000313" key="4">
    <source>
        <dbReference type="EMBL" id="CCD62312.1"/>
    </source>
</evidence>
<dbReference type="Proteomes" id="UP000001940">
    <property type="component" value="Chromosome V"/>
</dbReference>
<dbReference type="AGR" id="WB:WBGene00021224"/>
<proteinExistence type="evidence at protein level"/>
<dbReference type="AGR" id="WB:WBGene00018910"/>
<dbReference type="Pfam" id="PF00059">
    <property type="entry name" value="Lectin_C"/>
    <property type="match status" value="1"/>
</dbReference>
<reference evidence="4" key="3">
    <citation type="submission" date="2024-10" db="EMBL/GenBank/DDBJ databases">
        <authorList>
            <consortium name="WormBase Consortium"/>
            <person name="WormBase"/>
        </authorList>
    </citation>
    <scope>NUCLEOTIDE SEQUENCE</scope>
    <source>
        <strain evidence="4">Bristol N2</strain>
    </source>
</reference>
<dbReference type="PANTHER" id="PTHR23062:SF4">
    <property type="entry name" value="C-TYPE LECTIN DOMAIN-CONTAINING PROTEIN"/>
    <property type="match status" value="1"/>
</dbReference>
<reference evidence="4 6" key="1">
    <citation type="journal article" date="1998" name="Science">
        <title>Genome sequence of the nematode C. elegans: a platform for investigating biology.</title>
        <authorList>
            <consortium name="The C. elegans sequencing consortium"/>
            <person name="Sulson J.E."/>
            <person name="Waterston R."/>
        </authorList>
    </citation>
    <scope>NUCLEOTIDE SEQUENCE [LARGE SCALE GENOMIC DNA]</scope>
    <source>
        <strain evidence="4 6">Bristol N2</strain>
    </source>
</reference>
<evidence type="ECO:0000313" key="7">
    <source>
        <dbReference type="WormBase" id="F56A4.2"/>
    </source>
</evidence>
<evidence type="ECO:0000259" key="3">
    <source>
        <dbReference type="PROSITE" id="PS50041"/>
    </source>
</evidence>
<dbReference type="PIR" id="D88969">
    <property type="entry name" value="D88969"/>
</dbReference>
<keyword evidence="9" id="KW-1267">Proteomics identification</keyword>